<dbReference type="SUPFAM" id="SSF46689">
    <property type="entry name" value="Homeodomain-like"/>
    <property type="match status" value="1"/>
</dbReference>
<dbReference type="GO" id="GO:0043565">
    <property type="term" value="F:sequence-specific DNA binding"/>
    <property type="evidence" value="ECO:0007669"/>
    <property type="project" value="InterPro"/>
</dbReference>
<accession>A0A7V7TFD1</accession>
<dbReference type="InterPro" id="IPR011051">
    <property type="entry name" value="RmlC_Cupin_sf"/>
</dbReference>
<dbReference type="InterPro" id="IPR018060">
    <property type="entry name" value="HTH_AraC"/>
</dbReference>
<dbReference type="AlphaFoldDB" id="A0A7V7TFD1"/>
<dbReference type="SUPFAM" id="SSF51182">
    <property type="entry name" value="RmlC-like cupins"/>
    <property type="match status" value="1"/>
</dbReference>
<evidence type="ECO:0000313" key="5">
    <source>
        <dbReference type="Proteomes" id="UP000423756"/>
    </source>
</evidence>
<evidence type="ECO:0000259" key="3">
    <source>
        <dbReference type="PROSITE" id="PS01124"/>
    </source>
</evidence>
<dbReference type="SMART" id="SM00342">
    <property type="entry name" value="HTH_ARAC"/>
    <property type="match status" value="1"/>
</dbReference>
<evidence type="ECO:0000313" key="4">
    <source>
        <dbReference type="EMBL" id="KAB0477496.1"/>
    </source>
</evidence>
<gene>
    <name evidence="4" type="ORF">F7Q91_17750</name>
</gene>
<dbReference type="EMBL" id="VZPX01000042">
    <property type="protein sequence ID" value="KAB0477496.1"/>
    <property type="molecule type" value="Genomic_DNA"/>
</dbReference>
<dbReference type="InterPro" id="IPR014710">
    <property type="entry name" value="RmlC-like_jellyroll"/>
</dbReference>
<dbReference type="CDD" id="cd06124">
    <property type="entry name" value="cupin_NimR-like_N"/>
    <property type="match status" value="1"/>
</dbReference>
<dbReference type="Pfam" id="PF07883">
    <property type="entry name" value="Cupin_2"/>
    <property type="match status" value="1"/>
</dbReference>
<dbReference type="InterPro" id="IPR013096">
    <property type="entry name" value="Cupin_2"/>
</dbReference>
<dbReference type="PROSITE" id="PS01124">
    <property type="entry name" value="HTH_ARAC_FAMILY_2"/>
    <property type="match status" value="1"/>
</dbReference>
<dbReference type="Pfam" id="PF12833">
    <property type="entry name" value="HTH_18"/>
    <property type="match status" value="1"/>
</dbReference>
<evidence type="ECO:0000256" key="2">
    <source>
        <dbReference type="ARBA" id="ARBA00023163"/>
    </source>
</evidence>
<keyword evidence="2" id="KW-0804">Transcription</keyword>
<evidence type="ECO:0000256" key="1">
    <source>
        <dbReference type="ARBA" id="ARBA00023015"/>
    </source>
</evidence>
<organism evidence="4 5">
    <name type="scientific">Vibrio chagasii</name>
    <dbReference type="NCBI Taxonomy" id="170679"/>
    <lineage>
        <taxon>Bacteria</taxon>
        <taxon>Pseudomonadati</taxon>
        <taxon>Pseudomonadota</taxon>
        <taxon>Gammaproteobacteria</taxon>
        <taxon>Vibrionales</taxon>
        <taxon>Vibrionaceae</taxon>
        <taxon>Vibrio</taxon>
    </lineage>
</organism>
<dbReference type="PANTHER" id="PTHR11019">
    <property type="entry name" value="HTH-TYPE TRANSCRIPTIONAL REGULATOR NIMR"/>
    <property type="match status" value="1"/>
</dbReference>
<sequence length="272" mass="30587">MSMNREYLSTMISTYPPSKESFENLCSECKVVARSIPKGANVEAHSHAWVQLLYAKEGALFLYLDRSKERMLVSPQQGVLIPAGVRHSVGTLSNVELVSLYMPSEIFDFCSVKAQLVEINSFLKSLLIEMERTPTSNDEGGQKLLVDLVFHRLKSARRLFTSAPMPHDRRVLQCISSVGIKSICSMDKREFALLSNVSESTLSRIIRIDTNLSYRQWKSQLVVHVAIDEMLKGKSVSGISSELGYDSPSSFIHMFKMMTGRSPARFIELLRG</sequence>
<dbReference type="Gene3D" id="1.10.10.60">
    <property type="entry name" value="Homeodomain-like"/>
    <property type="match status" value="1"/>
</dbReference>
<name>A0A7V7TFD1_9VIBR</name>
<feature type="domain" description="HTH araC/xylS-type" evidence="3">
    <location>
        <begin position="169"/>
        <end position="269"/>
    </location>
</feature>
<dbReference type="GO" id="GO:0003700">
    <property type="term" value="F:DNA-binding transcription factor activity"/>
    <property type="evidence" value="ECO:0007669"/>
    <property type="project" value="InterPro"/>
</dbReference>
<dbReference type="RefSeq" id="WP_137408423.1">
    <property type="nucleotide sequence ID" value="NZ_AP025465.1"/>
</dbReference>
<reference evidence="4 5" key="1">
    <citation type="submission" date="2019-09" db="EMBL/GenBank/DDBJ databases">
        <title>Draft genome sequences of 48 bacterial type strains from the CCUG.</title>
        <authorList>
            <person name="Tunovic T."/>
            <person name="Pineiro-Iglesias B."/>
            <person name="Unosson C."/>
            <person name="Inganas E."/>
            <person name="Ohlen M."/>
            <person name="Cardew S."/>
            <person name="Jensie-Markopoulos S."/>
            <person name="Salva-Serra F."/>
            <person name="Jaen-Luchoro D."/>
            <person name="Karlsson R."/>
            <person name="Svensson-Stadler L."/>
            <person name="Chun J."/>
            <person name="Moore E."/>
        </authorList>
    </citation>
    <scope>NUCLEOTIDE SEQUENCE [LARGE SCALE GENOMIC DNA]</scope>
    <source>
        <strain evidence="4 5">CCUG 48643</strain>
    </source>
</reference>
<dbReference type="GeneID" id="77341178"/>
<keyword evidence="1" id="KW-0805">Transcription regulation</keyword>
<protein>
    <submittedName>
        <fullName evidence="4">AraC family transcriptional regulator</fullName>
    </submittedName>
</protein>
<dbReference type="Proteomes" id="UP000423756">
    <property type="component" value="Unassembled WGS sequence"/>
</dbReference>
<proteinExistence type="predicted"/>
<dbReference type="InterPro" id="IPR009057">
    <property type="entry name" value="Homeodomain-like_sf"/>
</dbReference>
<dbReference type="Gene3D" id="2.60.120.10">
    <property type="entry name" value="Jelly Rolls"/>
    <property type="match status" value="1"/>
</dbReference>
<dbReference type="PANTHER" id="PTHR11019:SF199">
    <property type="entry name" value="HTH-TYPE TRANSCRIPTIONAL REGULATOR NIMR"/>
    <property type="match status" value="1"/>
</dbReference>
<comment type="caution">
    <text evidence="4">The sequence shown here is derived from an EMBL/GenBank/DDBJ whole genome shotgun (WGS) entry which is preliminary data.</text>
</comment>